<feature type="domain" description="Fibronectin type-III" evidence="17">
    <location>
        <begin position="1116"/>
        <end position="1211"/>
    </location>
</feature>
<dbReference type="FunFam" id="2.60.40.10:FF:000062">
    <property type="entry name" value="Myosin-binding protein C, slow type"/>
    <property type="match status" value="1"/>
</dbReference>
<accession>A0A485MFI0</accession>
<evidence type="ECO:0000256" key="4">
    <source>
        <dbReference type="ARBA" id="ARBA00022737"/>
    </source>
</evidence>
<dbReference type="FunFam" id="2.60.40.10:FF:000085">
    <property type="entry name" value="Myosin-binding protein C, slow type"/>
    <property type="match status" value="1"/>
</dbReference>
<proteinExistence type="inferred from homology"/>
<evidence type="ECO:0000259" key="17">
    <source>
        <dbReference type="PROSITE" id="PS50853"/>
    </source>
</evidence>
<evidence type="ECO:0000259" key="16">
    <source>
        <dbReference type="PROSITE" id="PS50835"/>
    </source>
</evidence>
<keyword evidence="13" id="KW-0238">DNA-binding</keyword>
<dbReference type="SMART" id="SM00409">
    <property type="entry name" value="IG"/>
    <property type="match status" value="8"/>
</dbReference>
<evidence type="ECO:0000256" key="5">
    <source>
        <dbReference type="ARBA" id="ARBA00022889"/>
    </source>
</evidence>
<feature type="compositionally biased region" description="Low complexity" evidence="14">
    <location>
        <begin position="376"/>
        <end position="397"/>
    </location>
</feature>
<dbReference type="GO" id="GO:0032982">
    <property type="term" value="C:myosin filament"/>
    <property type="evidence" value="ECO:0007669"/>
    <property type="project" value="UniProtKB-KW"/>
</dbReference>
<evidence type="ECO:0000256" key="6">
    <source>
        <dbReference type="ARBA" id="ARBA00023179"/>
    </source>
</evidence>
<keyword evidence="13" id="KW-0539">Nucleus</keyword>
<evidence type="ECO:0000256" key="14">
    <source>
        <dbReference type="SAM" id="MobiDB-lite"/>
    </source>
</evidence>
<feature type="domain" description="Ig-like" evidence="16">
    <location>
        <begin position="604"/>
        <end position="681"/>
    </location>
</feature>
<dbReference type="InterPro" id="IPR036179">
    <property type="entry name" value="Ig-like_dom_sf"/>
</dbReference>
<dbReference type="Pfam" id="PF00041">
    <property type="entry name" value="fn3"/>
    <property type="match status" value="3"/>
</dbReference>
<dbReference type="InterPro" id="IPR040849">
    <property type="entry name" value="MyBP-C_THB"/>
</dbReference>
<sequence length="1518" mass="168593">MLQACKMEGFPLVPPPSEDLVPYDTDLYQRQTHEYYPYLSSDGESHSDHYWDFHPHHVHSEFESFTENHFTELQSVQPPQLQQLYRHMELEQMHVLDTPMAPTHAGIGHQVSYLPRMCLPYPSLSPAQPSSDEEEGERQSPPLEVSDGEADGLEPGPGLLHGETGSKKKIRLYQFLLDLLRSGDMKDSIWWVDKDKGTFQFSSKHKEALAHRWGIQKGNRKKMTYQKMARALRNYGKTDPGVISLKMPEPGKKPVSAFSKKPRSVEVAASSPAVFEAETERSGVKVRWQRGGSDISASDKYGLAAEGTRHTLTVRDVGPADQGPYAVIAGSSKVKFDLKVIEAEKAEPVPGPAPAPTEAPGGSGEALASTTEEEGGSPSPKGSSSAAPDGSGASDDPIGLFVMRPQDGEVTAGGSITFSARVAGASLLKPPTVKWFKGKWVDLSSKVGQHLQLHNSYDRTSKVYLFELHITDAQTTFAGGYRCEVSTKDKFDSCNFSLTVHEAVGPGDLDLRSAFRRTSLAGSGRRISDSHEDAGTLDFSSLLKKSSSFRNLRDPRLEAPAEEDVWEILRQASPSEYERIAFQHGITDLRGMLKRLKGMKRDEKKSTAFQKKLEPAYQVSKGHKIRLTVELADPDAEVKWLKNGQEIQMSGRYIFESVGAKRTLTISQCSLADDAAYQCVVGGEKCSTELFVKEPPVLITRPLEDQLVMVGQRVEFECEVSEEGAQVKWLKDGVELTREETFKYRFKKDGQRHHLIINEATLEDAGHYALRTSGGQALAELIVQEKKLEVYQSIADLTVGAKDQAVFKCEVSDENVRGVWLKNGKELVPDSRVKVSHIGRVHKLTIDDVTPADEADYSFVPEGFACNLSAKLHFMEVKIDFVPRQEPPKIHLDCPGRKPDTIVVVAGNKLRLDVPISGDPAPTVIWQKTLTQKNKVPAGPSLDAPGEDAGDSDEWVFDKKLLCETEGRVRVETTKDRSIFTVEGAEKEDEGVYVVTVKNPVGEDQVNLTVKVIDVPDPPAAPKISNVGEDSCTVQWEPPAYDGGQPVLGYILERKKKKSFRWMRLNFDLLRELSHEARRMIEGVVYEMRVYAVNAIGMSRPSPASQPFMPIGPPSEPTHLAVEDVSDTTVSLKWRPPERVGAGGLDGYSVEYCREGCSEWAAALEGLTERTSLLVKDLPTGARLLFRVRAHNMAGPGAPIATKEPVTVQEILQRPRLQVPRHLHQTIQRKVGEPVNLLIPFQGKPRPQVTWTKEGQPLAGEEVSIRNSPTDTILFIRAARRAHSGTYEVMLRIENMEDKATLVLRVVDKPSPPQDIRVTEAWGFNAVLEWKPPQDDGNTEILGYTVQKADKKTMEWFTVLEHYRRTHCVVSELIVGNGYYFRVFSHNTVGPSDNAATTKEPVFIPRPGITYEPPNYKALDFSEAPSFTRPLVNRSVIAGYNATLCCAVRGSPKPKVSWFKNGLDLGEDARFRMFSKQGVLTLEIRKTCPFDGGVYVCRATNLQGEAQCECRLEVRVPQ</sequence>
<feature type="region of interest" description="Disordered" evidence="14">
    <location>
        <begin position="345"/>
        <end position="401"/>
    </location>
</feature>
<dbReference type="PANTHER" id="PTHR13817">
    <property type="entry name" value="TITIN"/>
    <property type="match status" value="1"/>
</dbReference>
<dbReference type="FunFam" id="2.60.40.10:FF:000031">
    <property type="entry name" value="Myosin-binding protein C, slow type"/>
    <property type="match status" value="1"/>
</dbReference>
<feature type="domain" description="Fibronectin type-III" evidence="17">
    <location>
        <begin position="1312"/>
        <end position="1407"/>
    </location>
</feature>
<dbReference type="InterPro" id="IPR013098">
    <property type="entry name" value="Ig_I-set"/>
</dbReference>
<dbReference type="Pfam" id="PF00178">
    <property type="entry name" value="Ets"/>
    <property type="match status" value="1"/>
</dbReference>
<keyword evidence="3" id="KW-0597">Phosphoprotein</keyword>
<keyword evidence="5" id="KW-0130">Cell adhesion</keyword>
<dbReference type="FunFam" id="2.60.40.10:FF:000326">
    <property type="entry name" value="Myosin-binding protein C, cardiac-type"/>
    <property type="match status" value="1"/>
</dbReference>
<evidence type="ECO:0000256" key="3">
    <source>
        <dbReference type="ARBA" id="ARBA00022553"/>
    </source>
</evidence>
<feature type="domain" description="Ig-like" evidence="16">
    <location>
        <begin position="695"/>
        <end position="789"/>
    </location>
</feature>
<dbReference type="GO" id="GO:0007155">
    <property type="term" value="P:cell adhesion"/>
    <property type="evidence" value="ECO:0007669"/>
    <property type="project" value="UniProtKB-KW"/>
</dbReference>
<organism evidence="18 19">
    <name type="scientific">Lynx pardinus</name>
    <name type="common">Iberian lynx</name>
    <name type="synonym">Felis pardina</name>
    <dbReference type="NCBI Taxonomy" id="191816"/>
    <lineage>
        <taxon>Eukaryota</taxon>
        <taxon>Metazoa</taxon>
        <taxon>Chordata</taxon>
        <taxon>Craniata</taxon>
        <taxon>Vertebrata</taxon>
        <taxon>Euteleostomi</taxon>
        <taxon>Mammalia</taxon>
        <taxon>Eutheria</taxon>
        <taxon>Laurasiatheria</taxon>
        <taxon>Carnivora</taxon>
        <taxon>Feliformia</taxon>
        <taxon>Felidae</taxon>
        <taxon>Felinae</taxon>
        <taxon>Lynx</taxon>
    </lineage>
</organism>
<evidence type="ECO:0000256" key="8">
    <source>
        <dbReference type="ARBA" id="ARBA00023319"/>
    </source>
</evidence>
<dbReference type="InterPro" id="IPR000418">
    <property type="entry name" value="Ets_dom"/>
</dbReference>
<dbReference type="SMART" id="SM00413">
    <property type="entry name" value="ETS"/>
    <property type="match status" value="1"/>
</dbReference>
<dbReference type="SMART" id="SM00060">
    <property type="entry name" value="FN3"/>
    <property type="match status" value="3"/>
</dbReference>
<dbReference type="Gene3D" id="2.60.40.10">
    <property type="entry name" value="Immunoglobulins"/>
    <property type="match status" value="11"/>
</dbReference>
<comment type="similarity">
    <text evidence="9">Belongs to the immunoglobulin superfamily. MyBP family.</text>
</comment>
<feature type="domain" description="Ig-like" evidence="16">
    <location>
        <begin position="888"/>
        <end position="1009"/>
    </location>
</feature>
<evidence type="ECO:0000256" key="12">
    <source>
        <dbReference type="ARBA" id="ARBA00053486"/>
    </source>
</evidence>
<dbReference type="CDD" id="cd20967">
    <property type="entry name" value="IgI_C2_MyBP-C-like"/>
    <property type="match status" value="1"/>
</dbReference>
<dbReference type="Pfam" id="PF18362">
    <property type="entry name" value="THB"/>
    <property type="match status" value="1"/>
</dbReference>
<name>A0A485MFI0_LYNPA</name>
<evidence type="ECO:0000256" key="1">
    <source>
        <dbReference type="ARBA" id="ARBA00005562"/>
    </source>
</evidence>
<dbReference type="FunFam" id="2.60.40.10:FF:000070">
    <property type="entry name" value="Myosin-binding protein C, slow type"/>
    <property type="match status" value="1"/>
</dbReference>
<dbReference type="PROSITE" id="PS00345">
    <property type="entry name" value="ETS_DOMAIN_1"/>
    <property type="match status" value="1"/>
</dbReference>
<dbReference type="PANTHER" id="PTHR13817:SF20">
    <property type="entry name" value="MYOSIN-BINDING PROTEIN C, CARDIAC-TYPE"/>
    <property type="match status" value="1"/>
</dbReference>
<dbReference type="FunFam" id="2.60.40.10:FF:000060">
    <property type="entry name" value="Myosin-binding protein C, slow type"/>
    <property type="match status" value="1"/>
</dbReference>
<dbReference type="CDD" id="cd00096">
    <property type="entry name" value="Ig"/>
    <property type="match status" value="1"/>
</dbReference>
<dbReference type="SUPFAM" id="SSF49265">
    <property type="entry name" value="Fibronectin type III"/>
    <property type="match status" value="2"/>
</dbReference>
<dbReference type="InterPro" id="IPR013783">
    <property type="entry name" value="Ig-like_fold"/>
</dbReference>
<comment type="similarity">
    <text evidence="1 13">Belongs to the ETS family.</text>
</comment>
<evidence type="ECO:0000256" key="10">
    <source>
        <dbReference type="ARBA" id="ARBA00044086"/>
    </source>
</evidence>
<keyword evidence="4" id="KW-0677">Repeat</keyword>
<feature type="domain" description="Ig-like" evidence="16">
    <location>
        <begin position="397"/>
        <end position="499"/>
    </location>
</feature>
<dbReference type="InterPro" id="IPR003598">
    <property type="entry name" value="Ig_sub2"/>
</dbReference>
<feature type="domain" description="Fibronectin type-III" evidence="17">
    <location>
        <begin position="1018"/>
        <end position="1114"/>
    </location>
</feature>
<dbReference type="InterPro" id="IPR007110">
    <property type="entry name" value="Ig-like_dom"/>
</dbReference>
<dbReference type="CDD" id="cd05894">
    <property type="entry name" value="Ig_C5_MyBP-C"/>
    <property type="match status" value="1"/>
</dbReference>
<dbReference type="PROSITE" id="PS50061">
    <property type="entry name" value="ETS_DOMAIN_3"/>
    <property type="match status" value="1"/>
</dbReference>
<dbReference type="CDD" id="cd00063">
    <property type="entry name" value="FN3"/>
    <property type="match status" value="3"/>
</dbReference>
<dbReference type="GO" id="GO:0043565">
    <property type="term" value="F:sequence-specific DNA binding"/>
    <property type="evidence" value="ECO:0007669"/>
    <property type="project" value="InterPro"/>
</dbReference>
<dbReference type="PROSITE" id="PS00346">
    <property type="entry name" value="ETS_DOMAIN_2"/>
    <property type="match status" value="1"/>
</dbReference>
<feature type="domain" description="ETS" evidence="15">
    <location>
        <begin position="170"/>
        <end position="235"/>
    </location>
</feature>
<dbReference type="GO" id="GO:0030017">
    <property type="term" value="C:sarcomere"/>
    <property type="evidence" value="ECO:0007669"/>
    <property type="project" value="UniProtKB-ARBA"/>
</dbReference>
<dbReference type="InterPro" id="IPR036388">
    <property type="entry name" value="WH-like_DNA-bd_sf"/>
</dbReference>
<dbReference type="SUPFAM" id="SSF48726">
    <property type="entry name" value="Immunoglobulin"/>
    <property type="match status" value="8"/>
</dbReference>
<evidence type="ECO:0000256" key="7">
    <source>
        <dbReference type="ARBA" id="ARBA00023203"/>
    </source>
</evidence>
<dbReference type="FunFam" id="2.60.40.10:FF:000518">
    <property type="entry name" value="Myosin-binding protein C, cardiac-type"/>
    <property type="match status" value="1"/>
</dbReference>
<feature type="domain" description="Ig-like" evidence="16">
    <location>
        <begin position="1425"/>
        <end position="1513"/>
    </location>
</feature>
<dbReference type="InterPro" id="IPR036116">
    <property type="entry name" value="FN3_sf"/>
</dbReference>
<keyword evidence="8" id="KW-0393">Immunoglobulin domain</keyword>
<dbReference type="EMBL" id="CAAGRJ010001005">
    <property type="protein sequence ID" value="VFV18623.1"/>
    <property type="molecule type" value="Genomic_DNA"/>
</dbReference>
<dbReference type="CDD" id="cd05748">
    <property type="entry name" value="Ig_Titin_like"/>
    <property type="match status" value="1"/>
</dbReference>
<protein>
    <recommendedName>
        <fullName evidence="10">Myosin-binding protein C, cardiac-type</fullName>
    </recommendedName>
    <alternativeName>
        <fullName evidence="11">C-protein, cardiac muscle isoform</fullName>
    </alternativeName>
</protein>
<keyword evidence="2" id="KW-0787">Thick filament</keyword>
<dbReference type="Gene3D" id="1.10.10.10">
    <property type="entry name" value="Winged helix-like DNA-binding domain superfamily/Winged helix DNA-binding domain"/>
    <property type="match status" value="1"/>
</dbReference>
<dbReference type="GO" id="GO:0003779">
    <property type="term" value="F:actin binding"/>
    <property type="evidence" value="ECO:0007669"/>
    <property type="project" value="UniProtKB-KW"/>
</dbReference>
<keyword evidence="19" id="KW-1185">Reference proteome</keyword>
<gene>
    <name evidence="18" type="ORF">LYPA_23C000670</name>
</gene>
<dbReference type="InterPro" id="IPR050964">
    <property type="entry name" value="Striated_Muscle_Regulatory"/>
</dbReference>
<dbReference type="PROSITE" id="PS50835">
    <property type="entry name" value="IG_LIKE"/>
    <property type="match status" value="6"/>
</dbReference>
<evidence type="ECO:0000256" key="9">
    <source>
        <dbReference type="ARBA" id="ARBA00038352"/>
    </source>
</evidence>
<evidence type="ECO:0000256" key="13">
    <source>
        <dbReference type="RuleBase" id="RU004019"/>
    </source>
</evidence>
<dbReference type="FunFam" id="2.60.40.10:FF:000225">
    <property type="entry name" value="Myosin-binding protein C, cardiac-type"/>
    <property type="match status" value="1"/>
</dbReference>
<dbReference type="Pfam" id="PF07679">
    <property type="entry name" value="I-set"/>
    <property type="match status" value="8"/>
</dbReference>
<dbReference type="PRINTS" id="PR00454">
    <property type="entry name" value="ETSDOMAIN"/>
</dbReference>
<evidence type="ECO:0000256" key="2">
    <source>
        <dbReference type="ARBA" id="ARBA00022433"/>
    </source>
</evidence>
<reference evidence="18 19" key="1">
    <citation type="submission" date="2019-01" db="EMBL/GenBank/DDBJ databases">
        <authorList>
            <person name="Alioto T."/>
            <person name="Alioto T."/>
        </authorList>
    </citation>
    <scope>NUCLEOTIDE SEQUENCE [LARGE SCALE GENOMIC DNA]</scope>
</reference>
<dbReference type="SMART" id="SM00408">
    <property type="entry name" value="IGc2"/>
    <property type="match status" value="5"/>
</dbReference>
<comment type="function">
    <text evidence="12">Thick filament-associated protein located in the crossbridge region of vertebrate striated muscle a bands. In vitro it binds MHC, F-actin and native thin filaments, and modifies the activity of actin-activated myosin ATPase. It may modulate muscle contraction or may play a more structural role.</text>
</comment>
<evidence type="ECO:0000313" key="19">
    <source>
        <dbReference type="Proteomes" id="UP000386466"/>
    </source>
</evidence>
<evidence type="ECO:0000259" key="15">
    <source>
        <dbReference type="PROSITE" id="PS50061"/>
    </source>
</evidence>
<dbReference type="GO" id="GO:0003700">
    <property type="term" value="F:DNA-binding transcription factor activity"/>
    <property type="evidence" value="ECO:0007669"/>
    <property type="project" value="InterPro"/>
</dbReference>
<comment type="subcellular location">
    <subcellularLocation>
        <location evidence="13">Nucleus</location>
    </subcellularLocation>
</comment>
<keyword evidence="6" id="KW-0514">Muscle protein</keyword>
<feature type="compositionally biased region" description="Low complexity" evidence="14">
    <location>
        <begin position="153"/>
        <end position="163"/>
    </location>
</feature>
<evidence type="ECO:0000256" key="11">
    <source>
        <dbReference type="ARBA" id="ARBA00044215"/>
    </source>
</evidence>
<dbReference type="InterPro" id="IPR003961">
    <property type="entry name" value="FN3_dom"/>
</dbReference>
<dbReference type="PROSITE" id="PS50853">
    <property type="entry name" value="FN3"/>
    <property type="match status" value="3"/>
</dbReference>
<dbReference type="FunFam" id="2.60.40.10:FF:000111">
    <property type="entry name" value="Myosin-binding protein C, slow type"/>
    <property type="match status" value="1"/>
</dbReference>
<dbReference type="FunFam" id="2.60.40.10:FF:000081">
    <property type="entry name" value="Myosin-binding protein C, slow type"/>
    <property type="match status" value="1"/>
</dbReference>
<feature type="domain" description="Ig-like" evidence="16">
    <location>
        <begin position="1215"/>
        <end position="1303"/>
    </location>
</feature>
<dbReference type="InterPro" id="IPR036390">
    <property type="entry name" value="WH_DNA-bd_sf"/>
</dbReference>
<keyword evidence="7" id="KW-0009">Actin-binding</keyword>
<dbReference type="Proteomes" id="UP000386466">
    <property type="component" value="Unassembled WGS sequence"/>
</dbReference>
<dbReference type="SUPFAM" id="SSF46785">
    <property type="entry name" value="Winged helix' DNA-binding domain"/>
    <property type="match status" value="1"/>
</dbReference>
<dbReference type="GO" id="GO:0005634">
    <property type="term" value="C:nucleus"/>
    <property type="evidence" value="ECO:0007669"/>
    <property type="project" value="UniProtKB-SubCell"/>
</dbReference>
<dbReference type="FunFam" id="2.60.40.10:FF:000576">
    <property type="entry name" value="Myosin-binding protein C, cardiac-type"/>
    <property type="match status" value="1"/>
</dbReference>
<evidence type="ECO:0000313" key="18">
    <source>
        <dbReference type="EMBL" id="VFV18623.1"/>
    </source>
</evidence>
<dbReference type="InterPro" id="IPR003599">
    <property type="entry name" value="Ig_sub"/>
</dbReference>
<feature type="region of interest" description="Disordered" evidence="14">
    <location>
        <begin position="123"/>
        <end position="163"/>
    </location>
</feature>